<proteinExistence type="predicted"/>
<reference evidence="1" key="1">
    <citation type="submission" date="2014-05" db="EMBL/GenBank/DDBJ databases">
        <authorList>
            <person name="Chronopoulou M."/>
        </authorList>
    </citation>
    <scope>NUCLEOTIDE SEQUENCE</scope>
    <source>
        <tissue evidence="1">Whole organism</tissue>
    </source>
</reference>
<organism evidence="1">
    <name type="scientific">Lepeophtheirus salmonis</name>
    <name type="common">Salmon louse</name>
    <name type="synonym">Caligus salmonis</name>
    <dbReference type="NCBI Taxonomy" id="72036"/>
    <lineage>
        <taxon>Eukaryota</taxon>
        <taxon>Metazoa</taxon>
        <taxon>Ecdysozoa</taxon>
        <taxon>Arthropoda</taxon>
        <taxon>Crustacea</taxon>
        <taxon>Multicrustacea</taxon>
        <taxon>Hexanauplia</taxon>
        <taxon>Copepoda</taxon>
        <taxon>Siphonostomatoida</taxon>
        <taxon>Caligidae</taxon>
        <taxon>Lepeophtheirus</taxon>
    </lineage>
</organism>
<evidence type="ECO:0000313" key="1">
    <source>
        <dbReference type="EMBL" id="CDW42163.1"/>
    </source>
</evidence>
<dbReference type="EMBL" id="HACA01024802">
    <property type="protein sequence ID" value="CDW42163.1"/>
    <property type="molecule type" value="Transcribed_RNA"/>
</dbReference>
<sequence length="68" mass="7340">AYLGFVSVINLEPHSITFHLPPCCRFKLNPRPLVMDASVSKRVSLNGSKSARIGGLSKISLIVSIACE</sequence>
<feature type="non-terminal residue" evidence="1">
    <location>
        <position position="1"/>
    </location>
</feature>
<name>A0A0K2UV53_LEPSM</name>
<dbReference type="AlphaFoldDB" id="A0A0K2UV53"/>
<protein>
    <submittedName>
        <fullName evidence="1">Uncharacterized protein</fullName>
    </submittedName>
</protein>
<accession>A0A0K2UV53</accession>